<reference evidence="1" key="1">
    <citation type="submission" date="2020-09" db="EMBL/GenBank/DDBJ databases">
        <title>New species isolated from human feces.</title>
        <authorList>
            <person name="Kitahara M."/>
            <person name="Shigeno Y."/>
            <person name="Shime M."/>
            <person name="Matsumoto Y."/>
            <person name="Nakamura S."/>
            <person name="Motooka D."/>
            <person name="Fukuoka S."/>
            <person name="Nishikawa H."/>
            <person name="Benno Y."/>
        </authorList>
    </citation>
    <scope>NUCLEOTIDE SEQUENCE</scope>
    <source>
        <strain evidence="1">MM35</strain>
    </source>
</reference>
<dbReference type="RefSeq" id="WP_212819746.1">
    <property type="nucleotide sequence ID" value="NZ_AP023415.1"/>
</dbReference>
<organism evidence="1 2">
    <name type="scientific">Vescimonas fastidiosa</name>
    <dbReference type="NCBI Taxonomy" id="2714353"/>
    <lineage>
        <taxon>Bacteria</taxon>
        <taxon>Bacillati</taxon>
        <taxon>Bacillota</taxon>
        <taxon>Clostridia</taxon>
        <taxon>Eubacteriales</taxon>
        <taxon>Oscillospiraceae</taxon>
        <taxon>Vescimonas</taxon>
    </lineage>
</organism>
<dbReference type="AlphaFoldDB" id="A0A810PX16"/>
<proteinExistence type="predicted"/>
<keyword evidence="2" id="KW-1185">Reference proteome</keyword>
<protein>
    <submittedName>
        <fullName evidence="1">Uncharacterized protein</fullName>
    </submittedName>
</protein>
<gene>
    <name evidence="1" type="ORF">MM35RIKEN_09570</name>
</gene>
<accession>A0A810PX16</accession>
<sequence>MSKGTPHFLYTNKDSPDYVAPFAPFYSDRQKAILSGELPVEDVELRELGRLRNKARNMGDEENLEIANILYEEKSNPSAGLYKHYTAEEAAEILRKLTPPGFES</sequence>
<name>A0A810PX16_9FIRM</name>
<dbReference type="KEGG" id="vfa:MM35RIKEN_09570"/>
<evidence type="ECO:0000313" key="1">
    <source>
        <dbReference type="EMBL" id="BCK78765.1"/>
    </source>
</evidence>
<dbReference type="Proteomes" id="UP000681343">
    <property type="component" value="Chromosome"/>
</dbReference>
<evidence type="ECO:0000313" key="2">
    <source>
        <dbReference type="Proteomes" id="UP000681343"/>
    </source>
</evidence>
<dbReference type="EMBL" id="AP023415">
    <property type="protein sequence ID" value="BCK78765.1"/>
    <property type="molecule type" value="Genomic_DNA"/>
</dbReference>